<protein>
    <submittedName>
        <fullName evidence="3">Uncharacterized protein</fullName>
    </submittedName>
</protein>
<evidence type="ECO:0000313" key="5">
    <source>
        <dbReference type="Proteomes" id="UP000248116"/>
    </source>
</evidence>
<evidence type="ECO:0000313" key="3">
    <source>
        <dbReference type="EMBL" id="PYD75626.1"/>
    </source>
</evidence>
<comment type="caution">
    <text evidence="3">The sequence shown here is derived from an EMBL/GenBank/DDBJ whole genome shotgun (WGS) entry which is preliminary data.</text>
</comment>
<feature type="compositionally biased region" description="Basic and acidic residues" evidence="1">
    <location>
        <begin position="1"/>
        <end position="12"/>
    </location>
</feature>
<dbReference type="EMBL" id="NOXG01000007">
    <property type="protein sequence ID" value="PYD75626.1"/>
    <property type="molecule type" value="Genomic_DNA"/>
</dbReference>
<name>A0A318Q7H3_9PROT</name>
<dbReference type="Proteomes" id="UP000248116">
    <property type="component" value="Unassembled WGS sequence"/>
</dbReference>
<organism evidence="3 4">
    <name type="scientific">Novacetimonas pomaceti</name>
    <dbReference type="NCBI Taxonomy" id="2021998"/>
    <lineage>
        <taxon>Bacteria</taxon>
        <taxon>Pseudomonadati</taxon>
        <taxon>Pseudomonadota</taxon>
        <taxon>Alphaproteobacteria</taxon>
        <taxon>Acetobacterales</taxon>
        <taxon>Acetobacteraceae</taxon>
        <taxon>Novacetimonas</taxon>
    </lineage>
</organism>
<dbReference type="Proteomes" id="UP000247609">
    <property type="component" value="Unassembled WGS sequence"/>
</dbReference>
<dbReference type="EMBL" id="PRCW01000011">
    <property type="protein sequence ID" value="PYD49152.1"/>
    <property type="molecule type" value="Genomic_DNA"/>
</dbReference>
<reference evidence="3 4" key="1">
    <citation type="submission" date="2017-07" db="EMBL/GenBank/DDBJ databases">
        <title>A draft genome sequence of Komagataeibacter sp. T5K1.</title>
        <authorList>
            <person name="Skraban J."/>
            <person name="Cleenwerck I."/>
            <person name="Vandamme P."/>
            <person name="Trcek J."/>
        </authorList>
    </citation>
    <scope>NUCLEOTIDE SEQUENCE [LARGE SCALE GENOMIC DNA]</scope>
    <source>
        <strain evidence="3 4">T5K1</strain>
    </source>
</reference>
<keyword evidence="5" id="KW-1185">Reference proteome</keyword>
<accession>A0A318Q7H3</accession>
<proteinExistence type="predicted"/>
<evidence type="ECO:0000256" key="1">
    <source>
        <dbReference type="SAM" id="MobiDB-lite"/>
    </source>
</evidence>
<feature type="region of interest" description="Disordered" evidence="1">
    <location>
        <begin position="1"/>
        <end position="22"/>
    </location>
</feature>
<gene>
    <name evidence="2" type="ORF">C3920_00970</name>
    <name evidence="3" type="ORF">CFR71_08705</name>
</gene>
<evidence type="ECO:0000313" key="4">
    <source>
        <dbReference type="Proteomes" id="UP000247609"/>
    </source>
</evidence>
<dbReference type="RefSeq" id="WP_110530176.1">
    <property type="nucleotide sequence ID" value="NZ_NOXG01000007.1"/>
</dbReference>
<dbReference type="AlphaFoldDB" id="A0A318Q7H3"/>
<sequence>MLMTERARDRGQSKPSPDAGLFDDPMQFASDMLKTLGPQALEVATTRAGYFLSVGDFRRAIAWVRVRRVLRGWLDVTPRPDGGNDLH</sequence>
<reference evidence="2 5" key="2">
    <citation type="submission" date="2018-02" db="EMBL/GenBank/DDBJ databases">
        <authorList>
            <person name="Skraban J."/>
            <person name="Trcek J."/>
        </authorList>
    </citation>
    <scope>NUCLEOTIDE SEQUENCE [LARGE SCALE GENOMIC DNA]</scope>
    <source>
        <strain evidence="2 5">AV446</strain>
    </source>
</reference>
<evidence type="ECO:0000313" key="2">
    <source>
        <dbReference type="EMBL" id="PYD49152.1"/>
    </source>
</evidence>